<proteinExistence type="inferred from homology"/>
<gene>
    <name evidence="4" type="ORF">PEVE_00039198</name>
</gene>
<keyword evidence="2" id="KW-0808">Transferase</keyword>
<feature type="domain" description="Sulfotransferase" evidence="3">
    <location>
        <begin position="1"/>
        <end position="149"/>
    </location>
</feature>
<keyword evidence="5" id="KW-1185">Reference proteome</keyword>
<evidence type="ECO:0000313" key="5">
    <source>
        <dbReference type="Proteomes" id="UP001159427"/>
    </source>
</evidence>
<dbReference type="SUPFAM" id="SSF52540">
    <property type="entry name" value="P-loop containing nucleoside triphosphate hydrolases"/>
    <property type="match status" value="1"/>
</dbReference>
<protein>
    <recommendedName>
        <fullName evidence="3">Sulfotransferase domain-containing protein</fullName>
    </recommendedName>
</protein>
<comment type="caution">
    <text evidence="4">The sequence shown here is derived from an EMBL/GenBank/DDBJ whole genome shotgun (WGS) entry which is preliminary data.</text>
</comment>
<dbReference type="InterPro" id="IPR027417">
    <property type="entry name" value="P-loop_NTPase"/>
</dbReference>
<name>A0ABN8T4N0_9CNID</name>
<organism evidence="4 5">
    <name type="scientific">Porites evermanni</name>
    <dbReference type="NCBI Taxonomy" id="104178"/>
    <lineage>
        <taxon>Eukaryota</taxon>
        <taxon>Metazoa</taxon>
        <taxon>Cnidaria</taxon>
        <taxon>Anthozoa</taxon>
        <taxon>Hexacorallia</taxon>
        <taxon>Scleractinia</taxon>
        <taxon>Fungiina</taxon>
        <taxon>Poritidae</taxon>
        <taxon>Porites</taxon>
    </lineage>
</organism>
<accession>A0ABN8T4N0</accession>
<evidence type="ECO:0000256" key="1">
    <source>
        <dbReference type="ARBA" id="ARBA00005771"/>
    </source>
</evidence>
<reference evidence="4 5" key="1">
    <citation type="submission" date="2022-05" db="EMBL/GenBank/DDBJ databases">
        <authorList>
            <consortium name="Genoscope - CEA"/>
            <person name="William W."/>
        </authorList>
    </citation>
    <scope>NUCLEOTIDE SEQUENCE [LARGE SCALE GENOMIC DNA]</scope>
</reference>
<sequence length="157" mass="18504">SGTTWVQEIVWQIYNDGAVSGEHFLSRVPFIEPSTNKKLYPFGLDTLPSPRILKTHLPHRRIPKSENKEMQCKYVYVARNPKDVAVSYFHFTDYLRKKGNGLNGPWEYYAKLFIEGNVCWNAWNDHVLGWWKHKDDSNVLFLKYEDLHKVMLQGQMT</sequence>
<evidence type="ECO:0000256" key="2">
    <source>
        <dbReference type="ARBA" id="ARBA00022679"/>
    </source>
</evidence>
<dbReference type="Proteomes" id="UP001159427">
    <property type="component" value="Unassembled WGS sequence"/>
</dbReference>
<dbReference type="EMBL" id="CALNXI010006869">
    <property type="protein sequence ID" value="CAH3199208.1"/>
    <property type="molecule type" value="Genomic_DNA"/>
</dbReference>
<evidence type="ECO:0000313" key="4">
    <source>
        <dbReference type="EMBL" id="CAH3199208.1"/>
    </source>
</evidence>
<dbReference type="Gene3D" id="3.40.50.300">
    <property type="entry name" value="P-loop containing nucleotide triphosphate hydrolases"/>
    <property type="match status" value="1"/>
</dbReference>
<dbReference type="Pfam" id="PF00685">
    <property type="entry name" value="Sulfotransfer_1"/>
    <property type="match status" value="1"/>
</dbReference>
<dbReference type="InterPro" id="IPR000863">
    <property type="entry name" value="Sulfotransferase_dom"/>
</dbReference>
<comment type="similarity">
    <text evidence="1">Belongs to the sulfotransferase 1 family.</text>
</comment>
<feature type="non-terminal residue" evidence="4">
    <location>
        <position position="1"/>
    </location>
</feature>
<dbReference type="PANTHER" id="PTHR11783">
    <property type="entry name" value="SULFOTRANSFERASE SULT"/>
    <property type="match status" value="1"/>
</dbReference>
<evidence type="ECO:0000259" key="3">
    <source>
        <dbReference type="Pfam" id="PF00685"/>
    </source>
</evidence>